<evidence type="ECO:0000256" key="5">
    <source>
        <dbReference type="SAM" id="Phobius"/>
    </source>
</evidence>
<dbReference type="NCBIfam" id="TIGR00815">
    <property type="entry name" value="sulP"/>
    <property type="match status" value="1"/>
</dbReference>
<feature type="transmembrane region" description="Helical" evidence="5">
    <location>
        <begin position="326"/>
        <end position="346"/>
    </location>
</feature>
<dbReference type="RefSeq" id="WP_074672279.1">
    <property type="nucleotide sequence ID" value="NZ_FNTB01000001.1"/>
</dbReference>
<sequence>MKNIFPLLDWISSYKKTDFVKDLLAGITVGIVLVPQGMAYAMIAGLPPVHGLYASLFPVLVYALLGTSRKIAVGPVAMDSLLVAVGLGTLAITGVENYIKMVVVLALMVGVIQFLLGVLRMGFLVNFLSKPVISGFTSAAAIIIVFSQMKHLLGISVVGSNRIYKTVINIFYKLGEINYVDFSIGLVGIALLLGFKKWAKNIPGILIIVVLGIVAVYFFQLETYGIKLVGNVPSGLPSLIMPTLNIEDVKQLAPIAIALALVGYLEAISIGKAIEDKTGEDTIKANQELIALGSSNIVGSFFQGYPVTASFSRSAISFDAGTKTNLSAIFSVILVVLTLLFLTPLFKFLPNAILASIIMVSVVKLIDIKYFKYLWSNRKDEFFVMLVTFLITLFIGITQGILIGVLCSLLLMVYRTSKPHFVEIGNIGNSDYYKNVIRFADEVVVRNDLLIVRFDSQLYFGNSAYFKKQLLKHIKAKGPALKGIILNAESINYIDATAADMLTKLIHDIRERELQFYIAGAIGPTRDIIFSTGIIKELQREFLFVKTKEAVDFFDDPNEISLLAAKVAYENSRMAKAKRNIN</sequence>
<keyword evidence="4 5" id="KW-0472">Membrane</keyword>
<dbReference type="Pfam" id="PF01740">
    <property type="entry name" value="STAS"/>
    <property type="match status" value="1"/>
</dbReference>
<dbReference type="Proteomes" id="UP000183038">
    <property type="component" value="Unassembled WGS sequence"/>
</dbReference>
<feature type="transmembrane region" description="Helical" evidence="5">
    <location>
        <begin position="49"/>
        <end position="65"/>
    </location>
</feature>
<feature type="transmembrane region" description="Helical" evidence="5">
    <location>
        <begin position="131"/>
        <end position="149"/>
    </location>
</feature>
<accession>A0A1H4NIH5</accession>
<feature type="transmembrane region" description="Helical" evidence="5">
    <location>
        <begin position="383"/>
        <end position="414"/>
    </location>
</feature>
<dbReference type="EMBL" id="FNTB01000001">
    <property type="protein sequence ID" value="SEB94685.1"/>
    <property type="molecule type" value="Genomic_DNA"/>
</dbReference>
<evidence type="ECO:0000256" key="1">
    <source>
        <dbReference type="ARBA" id="ARBA00004141"/>
    </source>
</evidence>
<evidence type="ECO:0000313" key="7">
    <source>
        <dbReference type="EMBL" id="SEB94685.1"/>
    </source>
</evidence>
<comment type="subcellular location">
    <subcellularLocation>
        <location evidence="1">Membrane</location>
        <topology evidence="1">Multi-pass membrane protein</topology>
    </subcellularLocation>
</comment>
<keyword evidence="3 5" id="KW-1133">Transmembrane helix</keyword>
<feature type="transmembrane region" description="Helical" evidence="5">
    <location>
        <begin position="177"/>
        <end position="195"/>
    </location>
</feature>
<dbReference type="InterPro" id="IPR002645">
    <property type="entry name" value="STAS_dom"/>
</dbReference>
<keyword evidence="2 5" id="KW-0812">Transmembrane</keyword>
<reference evidence="7 8" key="1">
    <citation type="submission" date="2016-10" db="EMBL/GenBank/DDBJ databases">
        <authorList>
            <person name="de Groot N.N."/>
        </authorList>
    </citation>
    <scope>NUCLEOTIDE SEQUENCE [LARGE SCALE GENOMIC DNA]</scope>
    <source>
        <strain evidence="7 8">MAR_2009_71</strain>
    </source>
</reference>
<feature type="transmembrane region" description="Helical" evidence="5">
    <location>
        <begin position="202"/>
        <end position="219"/>
    </location>
</feature>
<evidence type="ECO:0000259" key="6">
    <source>
        <dbReference type="PROSITE" id="PS50801"/>
    </source>
</evidence>
<feature type="transmembrane region" description="Helical" evidence="5">
    <location>
        <begin position="98"/>
        <end position="119"/>
    </location>
</feature>
<name>A0A1H4NIH5_9FLAO</name>
<dbReference type="InterPro" id="IPR036513">
    <property type="entry name" value="STAS_dom_sf"/>
</dbReference>
<dbReference type="Pfam" id="PF00916">
    <property type="entry name" value="Sulfate_transp"/>
    <property type="match status" value="1"/>
</dbReference>
<evidence type="ECO:0000256" key="2">
    <source>
        <dbReference type="ARBA" id="ARBA00022692"/>
    </source>
</evidence>
<dbReference type="AlphaFoldDB" id="A0A1H4NIH5"/>
<dbReference type="CDD" id="cd07042">
    <property type="entry name" value="STAS_SulP_like_sulfate_transporter"/>
    <property type="match status" value="1"/>
</dbReference>
<feature type="transmembrane region" description="Helical" evidence="5">
    <location>
        <begin position="352"/>
        <end position="371"/>
    </location>
</feature>
<feature type="domain" description="STAS" evidence="6">
    <location>
        <begin position="439"/>
        <end position="554"/>
    </location>
</feature>
<evidence type="ECO:0000313" key="8">
    <source>
        <dbReference type="Proteomes" id="UP000183038"/>
    </source>
</evidence>
<organism evidence="7 8">
    <name type="scientific">Maribacter dokdonensis</name>
    <dbReference type="NCBI Taxonomy" id="320912"/>
    <lineage>
        <taxon>Bacteria</taxon>
        <taxon>Pseudomonadati</taxon>
        <taxon>Bacteroidota</taxon>
        <taxon>Flavobacteriia</taxon>
        <taxon>Flavobacteriales</taxon>
        <taxon>Flavobacteriaceae</taxon>
        <taxon>Maribacter</taxon>
    </lineage>
</organism>
<proteinExistence type="predicted"/>
<dbReference type="SUPFAM" id="SSF52091">
    <property type="entry name" value="SpoIIaa-like"/>
    <property type="match status" value="1"/>
</dbReference>
<dbReference type="InterPro" id="IPR011547">
    <property type="entry name" value="SLC26A/SulP_dom"/>
</dbReference>
<dbReference type="OrthoDB" id="9771198at2"/>
<protein>
    <submittedName>
        <fullName evidence="7">Sulfate permease, SulP family</fullName>
    </submittedName>
</protein>
<feature type="transmembrane region" description="Helical" evidence="5">
    <location>
        <begin position="252"/>
        <end position="274"/>
    </location>
</feature>
<evidence type="ECO:0000256" key="4">
    <source>
        <dbReference type="ARBA" id="ARBA00023136"/>
    </source>
</evidence>
<dbReference type="Gene3D" id="3.30.750.24">
    <property type="entry name" value="STAS domain"/>
    <property type="match status" value="1"/>
</dbReference>
<dbReference type="PANTHER" id="PTHR11814">
    <property type="entry name" value="SULFATE TRANSPORTER"/>
    <property type="match status" value="1"/>
</dbReference>
<dbReference type="GO" id="GO:0016020">
    <property type="term" value="C:membrane"/>
    <property type="evidence" value="ECO:0007669"/>
    <property type="project" value="UniProtKB-SubCell"/>
</dbReference>
<feature type="transmembrane region" description="Helical" evidence="5">
    <location>
        <begin position="72"/>
        <end position="92"/>
    </location>
</feature>
<evidence type="ECO:0000256" key="3">
    <source>
        <dbReference type="ARBA" id="ARBA00022989"/>
    </source>
</evidence>
<feature type="transmembrane region" description="Helical" evidence="5">
    <location>
        <begin position="23"/>
        <end position="43"/>
    </location>
</feature>
<dbReference type="InterPro" id="IPR001902">
    <property type="entry name" value="SLC26A/SulP_fam"/>
</dbReference>
<dbReference type="GO" id="GO:0055085">
    <property type="term" value="P:transmembrane transport"/>
    <property type="evidence" value="ECO:0007669"/>
    <property type="project" value="InterPro"/>
</dbReference>
<dbReference type="PROSITE" id="PS50801">
    <property type="entry name" value="STAS"/>
    <property type="match status" value="1"/>
</dbReference>
<gene>
    <name evidence="7" type="ORF">SAMN05192540_1959</name>
</gene>